<dbReference type="InterPro" id="IPR029046">
    <property type="entry name" value="LolA/LolB/LppX"/>
</dbReference>
<dbReference type="EMBL" id="PEBW01000001">
    <property type="protein sequence ID" value="PTQ53285.1"/>
    <property type="molecule type" value="Genomic_DNA"/>
</dbReference>
<sequence>MRRGYILGVLATLLLLVVAGCRASDRPEDVVGRIAKRAEEAKAYETTGTLTLKTGGEPVAYRVRVAHLKPSYYRVEILGQKDETRQVVLKNEEGVFIFAPELKKTFRFQSRWPGEGGQIYLLESLVESVRADEGRAMEVENGTYVFRVKARAPNRLLSQQVVRFDRETLAPKQVDVLDSEGQTLASFVVEGFSWDPTLSPEDFRREAVEKQFGQGPTSQAGTAAQSAQDLMGVEPTYLPEGVVRKGSQLTYDDGVPTLTVSYGGSRSFTLTVSPARELTVTAQDGVPVDLFFTWGGLTRSDDLRILRFTYRGLDVRLMSTDAPEEELVAVAQSIFLPRK</sequence>
<keyword evidence="1" id="KW-0449">Lipoprotein</keyword>
<dbReference type="PANTHER" id="PTHR37507:SF2">
    <property type="entry name" value="SPORULATION PROTEIN YDCC"/>
    <property type="match status" value="1"/>
</dbReference>
<name>A0A2T5GAS5_9BACL</name>
<dbReference type="SUPFAM" id="SSF89392">
    <property type="entry name" value="Prokaryotic lipoproteins and lipoprotein localization factors"/>
    <property type="match status" value="1"/>
</dbReference>
<organism evidence="1 2">
    <name type="scientific">Brockia lithotrophica</name>
    <dbReference type="NCBI Taxonomy" id="933949"/>
    <lineage>
        <taxon>Bacteria</taxon>
        <taxon>Bacillati</taxon>
        <taxon>Bacillota</taxon>
        <taxon>Bacilli</taxon>
        <taxon>Bacillales</taxon>
        <taxon>Bacillales Family X. Incertae Sedis</taxon>
        <taxon>Brockia</taxon>
    </lineage>
</organism>
<dbReference type="AlphaFoldDB" id="A0A2T5GAS5"/>
<dbReference type="Gene3D" id="2.50.20.10">
    <property type="entry name" value="Lipoprotein localisation LolA/LolB/LppX"/>
    <property type="match status" value="1"/>
</dbReference>
<dbReference type="PANTHER" id="PTHR37507">
    <property type="entry name" value="SPORULATION PROTEIN YDCC"/>
    <property type="match status" value="1"/>
</dbReference>
<dbReference type="PROSITE" id="PS51257">
    <property type="entry name" value="PROKAR_LIPOPROTEIN"/>
    <property type="match status" value="1"/>
</dbReference>
<keyword evidence="1" id="KW-0675">Receptor</keyword>
<evidence type="ECO:0000313" key="2">
    <source>
        <dbReference type="Proteomes" id="UP000244016"/>
    </source>
</evidence>
<proteinExistence type="predicted"/>
<dbReference type="Proteomes" id="UP000244016">
    <property type="component" value="Unassembled WGS sequence"/>
</dbReference>
<evidence type="ECO:0000313" key="1">
    <source>
        <dbReference type="EMBL" id="PTQ53285.1"/>
    </source>
</evidence>
<reference evidence="1 2" key="1">
    <citation type="submission" date="2017-08" db="EMBL/GenBank/DDBJ databases">
        <title>Burning lignite coal seam in the remote Altai Mountains harbors a hydrogen-driven thermophilic microbial community.</title>
        <authorList>
            <person name="Kadnikov V.V."/>
            <person name="Mardanov A.V."/>
            <person name="Ivasenko D."/>
            <person name="Beletsky A.V."/>
            <person name="Karnachuk O.V."/>
            <person name="Ravin N.V."/>
        </authorList>
    </citation>
    <scope>NUCLEOTIDE SEQUENCE [LARGE SCALE GENOMIC DNA]</scope>
    <source>
        <strain evidence="1">AL31</strain>
    </source>
</reference>
<comment type="caution">
    <text evidence="1">The sequence shown here is derived from an EMBL/GenBank/DDBJ whole genome shotgun (WGS) entry which is preliminary data.</text>
</comment>
<accession>A0A2T5GAS5</accession>
<gene>
    <name evidence="1" type="ORF">BLITH_0365</name>
</gene>
<dbReference type="InterPro" id="IPR052944">
    <property type="entry name" value="Sporulation_related"/>
</dbReference>
<protein>
    <submittedName>
        <fullName evidence="1">Outer membrane lipoprotein receptor</fullName>
    </submittedName>
</protein>